<name>A0A6A4W5K0_AMPAM</name>
<dbReference type="OrthoDB" id="6354508at2759"/>
<evidence type="ECO:0000256" key="2">
    <source>
        <dbReference type="ARBA" id="ARBA00022490"/>
    </source>
</evidence>
<feature type="region of interest" description="Disordered" evidence="7">
    <location>
        <begin position="2316"/>
        <end position="2383"/>
    </location>
</feature>
<feature type="compositionally biased region" description="Basic and acidic residues" evidence="7">
    <location>
        <begin position="1695"/>
        <end position="1706"/>
    </location>
</feature>
<sequence>MRSENSQLRRQLAELEQHQTGLEQQVSEHEQELNTLREYFQEKVKFTENMYSEEIRRLIQQQAGRPESESESESAAVDPASGDGLGDLAELGGTLTDLGLPDGAADSAGPSILRLRVEFERRLAALRQQLDRRVAARTGEPPRGTGAEAPSGGQGAGEEAPHAAGADRRTVTIRRSWKAGKRESEKQISEMRSQLMQQHQEELRRLALKHRRRQSSRPRDGHGGGDGAGDAGAGDTGAGEGSSSPGEAEDSRRQALLAELENLSFEMKRQNESEQEAFLEQQRVSLERFARQQERAMRQLEARQQAARDEAAQAERELVTLRAQSAEAEIRRDQEAARWKLELATGYETQIKAVLAGVTLDEETAASVSQLRATLQRDSGAALAELESAHQAALRALEARHERQQRELRLQLEAASRRERHLQDTLSDEVEALRARLAAGPGPAGEGLTFELDGLRLHLLQLEQARDRLNGAADWSAGEHGGGATVEVARDELELLHKDREEQADQLQRLGGLVRALCQYYQTAERLHGPAPPAGVSADPEADATDRMVLEALAPDEAVCLWAERGHQLPRVQRSVREATARLQTAAAAAAAGGQEQRTEREAERAERAERRAAELDRRVEGLTAELTAARQRVAALEDRAQSEEREALGESRPAGQPAPPPPEVTLQCIREAAEALLSAPADPADSRLLLSRVHQLEALLSELTAQSDQMVADCNREVEDVKEQMAAADKQLRSTRAFLDEVTAEREAERDEFGRETARLAELVAARERERDEQALRRRQLEAVEAQNAELMAAAHEGDQERVRLRDELKAAVNKIHDLRDIIRSLESHVDELGSAEGGAAADRLREELHRQTAHSRRLQAQLSECRCTAGRPDPAGADGATPPPRLNSTADSEDTTTLSVCPSLLQELRDQIIRMEADVDQRVETLENSFSSATETLSPAGSRQDLTQRPAGEDLAGLRHKLERLVSVEEAALARIRHLETELSRARVSQQDLVSERGQLQQQLADQLLQLSALRARLERSRLAAEVGTDPGQPSRARLAYLQAELDSAAKLAKAKEKQLADLSCQLDETRRKLIVRESELARLERETERERTPRTSPAASPRDAAELRTLRVKYRELQVAGRMTSPSPPSSPPPPPPSSGRSVHLLALRNPSSVSDPRGWGLSGDERRLHMGRVVSDQLTSGDGNEFGERHAVKMTNRMRSVDSVTDQRAWSLDPSERRRFMSETIRRPPVASTTDHESLFNMIGQWVSSSSADARGWTERAADERHRYLSSVASGALPVGGGQELGDSLVAEQANRLRSAASLSDQRAWSLNADQRRSYMLDAIRRSPIASPTEDLQHQELMAQLRENNLPEFVERLLSDKNVQIDELEQNVRTLTQLSMRSSSAGDSRSSGHQSGVSRLSDPHQPSPEVLRRAATSTQSDPAGDLSLPDISMVQQKQEKSGRPASSPATVPARPDSPTAGSEHSWDSAPTVAGGASQHGSSAGSELASVAGSSASGDSIHNLRAALARKKQLLNARKEQLERSARGEDVEQTPREQSGEAPVMESTPPQVQPSDAELAEAAHVRQQLLKLRARLEVLDPILTRLDEDYASSAGRLSRQKAAPAASETELQLAAQVAEMRRTIEGQDGERRRLEEELQQLGAQGVPETEPRRRQLEEQLLVTLRDMEINKLDACSKMHEASALLARSQRHAHQEEPDRRGPDSEPASSGYMSEMPETAVSPADRSLPPHSEARSVPHSSPRSVPHSPPFSTSSTPLHSPRSSERQPSYRSAYQSVYQDEATETGDESAFESGTERAGSTCGAGIDSQSSCRSLLDEELQNRVQTLEQSCRAQSAELAELRATLQSREHNEAQLRANLQSRERNEAELRANLQTREQTEAQLRVTLQSREQSEAELQRQARDREESERLLTARLQTAETELARRDEQLRQTAGQLTDTERQLQGRLAEAERTAAEREEHARDLSARVESLQKEAATAERRRRQLQKKVTSLEEAVGERDTQAERLRERAEELERAAGERDRHVDRLVAQVNSLETELRQRQAEVDRLTAAVADAAERRQSSRRLTRSRRSGAEAESDRSVTPLPEPELTRRAECARPESASSLSDLTAAPTSELDSSQSVTLSGAGAALDSSQSVTLIENGPERDPGPGPNTDALWQQRCESLQQRCHQLSTGWRHEQRRRRQLETRLTALLEPQETEQTERETPRRLQTLLDRVHREGIEVLTLSELRYVRRHSPALLAPDSGGGGDSSAGSEPTNGGPAQTEHDLRQKVELLEWRLREERALVDTLQGWLQSEHQSKLRITSGRLQAEQWPAAAALTEHQDQQQQQRRANGRRSPAPPQQQERQPPSPAPLPPPVLVPPPPALDGSGDGPQRPAEPPAAEQLVQLRRQLSAEQLQRRRLLAELETERSAAAQQRLQAHRLQTQLTAANTELEALRAQLAEKTTELAALRDRLKRKAAAAGGGGGGSSQPPVRRKPEQMAGLADMNAEVDRLRSRVSELERELGQRGDAPCADSGPWRSRLEQERAAWSQERQRLQQRIARLDTEQERVRRAPAVGDGDDERLQYAYGRFLRAESYRRALCWQKRYLMVLLGGYQETEVLTLRRMTELTGGAFRTDARRYLPPAAKFRAAVWVAVAVRRMNFMVGRWKSGRRAAGALAGAVDRPLSPAARPHSSLSLVSASSCDAHAELDRLGRIVRECPRSVPDVQFDVRSVVSGSDICSEDLQPYLERFDALLDRQGLPPQPGRRPDSGR</sequence>
<feature type="region of interest" description="Disordered" evidence="7">
    <location>
        <begin position="1921"/>
        <end position="2022"/>
    </location>
</feature>
<keyword evidence="3" id="KW-0597">Phosphoprotein</keyword>
<evidence type="ECO:0000313" key="10">
    <source>
        <dbReference type="Proteomes" id="UP000440578"/>
    </source>
</evidence>
<dbReference type="GO" id="GO:0005813">
    <property type="term" value="C:centrosome"/>
    <property type="evidence" value="ECO:0007669"/>
    <property type="project" value="UniProtKB-SubCell"/>
</dbReference>
<feature type="region of interest" description="Disordered" evidence="7">
    <location>
        <begin position="1123"/>
        <end position="1146"/>
    </location>
</feature>
<feature type="region of interest" description="Disordered" evidence="7">
    <location>
        <begin position="1086"/>
        <end position="1110"/>
    </location>
</feature>
<protein>
    <submittedName>
        <fullName evidence="9">Pericentrin</fullName>
    </submittedName>
</protein>
<comment type="caution">
    <text evidence="9">The sequence shown here is derived from an EMBL/GenBank/DDBJ whole genome shotgun (WGS) entry which is preliminary data.</text>
</comment>
<feature type="region of interest" description="Disordered" evidence="7">
    <location>
        <begin position="1380"/>
        <end position="1501"/>
    </location>
</feature>
<feature type="compositionally biased region" description="Basic and acidic residues" evidence="7">
    <location>
        <begin position="636"/>
        <end position="650"/>
    </location>
</feature>
<feature type="compositionally biased region" description="Low complexity" evidence="7">
    <location>
        <begin position="870"/>
        <end position="882"/>
    </location>
</feature>
<feature type="compositionally biased region" description="Basic and acidic residues" evidence="7">
    <location>
        <begin position="1086"/>
        <end position="1096"/>
    </location>
</feature>
<feature type="compositionally biased region" description="Basic residues" evidence="7">
    <location>
        <begin position="206"/>
        <end position="216"/>
    </location>
</feature>
<dbReference type="InterPro" id="IPR019528">
    <property type="entry name" value="PACT_domain"/>
</dbReference>
<feature type="compositionally biased region" description="Low complexity" evidence="7">
    <location>
        <begin position="1383"/>
        <end position="1399"/>
    </location>
</feature>
<feature type="region of interest" description="Disordered" evidence="7">
    <location>
        <begin position="1522"/>
        <end position="1560"/>
    </location>
</feature>
<feature type="region of interest" description="Disordered" evidence="7">
    <location>
        <begin position="869"/>
        <end position="899"/>
    </location>
</feature>
<comment type="subcellular location">
    <subcellularLocation>
        <location evidence="1">Cytoplasm</location>
        <location evidence="1">Cytoskeleton</location>
        <location evidence="1">Microtubule organizing center</location>
        <location evidence="1">Centrosome</location>
    </subcellularLocation>
</comment>
<accession>A0A6A4W5K0</accession>
<feature type="region of interest" description="Disordered" evidence="7">
    <location>
        <begin position="635"/>
        <end position="665"/>
    </location>
</feature>
<feature type="compositionally biased region" description="Pro residues" evidence="7">
    <location>
        <begin position="2350"/>
        <end position="2367"/>
    </location>
</feature>
<feature type="compositionally biased region" description="Low complexity" evidence="7">
    <location>
        <begin position="1737"/>
        <end position="1763"/>
    </location>
</feature>
<feature type="compositionally biased region" description="Basic residues" evidence="7">
    <location>
        <begin position="2063"/>
        <end position="2072"/>
    </location>
</feature>
<feature type="coiled-coil region" evidence="6">
    <location>
        <begin position="2387"/>
        <end position="2556"/>
    </location>
</feature>
<keyword evidence="5" id="KW-0206">Cytoskeleton</keyword>
<feature type="compositionally biased region" description="Polar residues" evidence="7">
    <location>
        <begin position="888"/>
        <end position="899"/>
    </location>
</feature>
<feature type="compositionally biased region" description="Basic and acidic residues" evidence="7">
    <location>
        <begin position="159"/>
        <end position="170"/>
    </location>
</feature>
<keyword evidence="4 6" id="KW-0175">Coiled coil</keyword>
<dbReference type="GO" id="GO:0005737">
    <property type="term" value="C:cytoplasm"/>
    <property type="evidence" value="ECO:0007669"/>
    <property type="project" value="UniProtKB-ARBA"/>
</dbReference>
<feature type="compositionally biased region" description="Basic and acidic residues" evidence="7">
    <location>
        <begin position="1893"/>
        <end position="1910"/>
    </location>
</feature>
<evidence type="ECO:0000256" key="6">
    <source>
        <dbReference type="SAM" id="Coils"/>
    </source>
</evidence>
<evidence type="ECO:0000259" key="8">
    <source>
        <dbReference type="Pfam" id="PF10495"/>
    </source>
</evidence>
<feature type="coiled-coil region" evidence="6">
    <location>
        <begin position="782"/>
        <end position="863"/>
    </location>
</feature>
<dbReference type="InterPro" id="IPR028745">
    <property type="entry name" value="AKAP9/Pericentrin"/>
</dbReference>
<evidence type="ECO:0000256" key="7">
    <source>
        <dbReference type="SAM" id="MobiDB-lite"/>
    </source>
</evidence>
<feature type="coiled-coil region" evidence="6">
    <location>
        <begin position="694"/>
        <end position="732"/>
    </location>
</feature>
<feature type="compositionally biased region" description="Polar residues" evidence="7">
    <location>
        <begin position="932"/>
        <end position="949"/>
    </location>
</feature>
<keyword evidence="2" id="KW-0963">Cytoplasm</keyword>
<evidence type="ECO:0000256" key="3">
    <source>
        <dbReference type="ARBA" id="ARBA00022553"/>
    </source>
</evidence>
<feature type="region of interest" description="Disordered" evidence="7">
    <location>
        <begin position="2055"/>
        <end position="2134"/>
    </location>
</feature>
<evidence type="ECO:0000256" key="4">
    <source>
        <dbReference type="ARBA" id="ARBA00023054"/>
    </source>
</evidence>
<dbReference type="EMBL" id="VIIS01001440">
    <property type="protein sequence ID" value="KAF0298282.1"/>
    <property type="molecule type" value="Genomic_DNA"/>
</dbReference>
<feature type="compositionally biased region" description="Low complexity" evidence="7">
    <location>
        <begin position="86"/>
        <end position="104"/>
    </location>
</feature>
<evidence type="ECO:0000256" key="1">
    <source>
        <dbReference type="ARBA" id="ARBA00004300"/>
    </source>
</evidence>
<dbReference type="Gene3D" id="1.10.287.1490">
    <property type="match status" value="2"/>
</dbReference>
<feature type="region of interest" description="Disordered" evidence="7">
    <location>
        <begin position="1891"/>
        <end position="1910"/>
    </location>
</feature>
<feature type="compositionally biased region" description="Basic and acidic residues" evidence="7">
    <location>
        <begin position="180"/>
        <end position="189"/>
    </location>
</feature>
<feature type="region of interest" description="Disordered" evidence="7">
    <location>
        <begin position="1"/>
        <end position="31"/>
    </location>
</feature>
<feature type="region of interest" description="Disordered" evidence="7">
    <location>
        <begin position="131"/>
        <end position="255"/>
    </location>
</feature>
<feature type="compositionally biased region" description="Basic and acidic residues" evidence="7">
    <location>
        <begin position="1998"/>
        <end position="2022"/>
    </location>
</feature>
<feature type="compositionally biased region" description="Basic and acidic residues" evidence="7">
    <location>
        <begin position="2090"/>
        <end position="2099"/>
    </location>
</feature>
<organism evidence="9 10">
    <name type="scientific">Amphibalanus amphitrite</name>
    <name type="common">Striped barnacle</name>
    <name type="synonym">Balanus amphitrite</name>
    <dbReference type="NCBI Taxonomy" id="1232801"/>
    <lineage>
        <taxon>Eukaryota</taxon>
        <taxon>Metazoa</taxon>
        <taxon>Ecdysozoa</taxon>
        <taxon>Arthropoda</taxon>
        <taxon>Crustacea</taxon>
        <taxon>Multicrustacea</taxon>
        <taxon>Cirripedia</taxon>
        <taxon>Thoracica</taxon>
        <taxon>Thoracicalcarea</taxon>
        <taxon>Balanomorpha</taxon>
        <taxon>Balanoidea</taxon>
        <taxon>Balanidae</taxon>
        <taxon>Amphibalaninae</taxon>
        <taxon>Amphibalanus</taxon>
    </lineage>
</organism>
<feature type="compositionally biased region" description="Acidic residues" evidence="7">
    <location>
        <begin position="1783"/>
        <end position="1792"/>
    </location>
</feature>
<feature type="compositionally biased region" description="Low complexity" evidence="7">
    <location>
        <begin position="1477"/>
        <end position="1501"/>
    </location>
</feature>
<feature type="compositionally biased region" description="Basic and acidic residues" evidence="7">
    <location>
        <begin position="1522"/>
        <end position="1542"/>
    </location>
</feature>
<feature type="region of interest" description="Disordered" evidence="7">
    <location>
        <begin position="932"/>
        <end position="953"/>
    </location>
</feature>
<feature type="domain" description="Pericentrin/AKAP-450 centrosomal targeting" evidence="8">
    <location>
        <begin position="2573"/>
        <end position="2651"/>
    </location>
</feature>
<feature type="compositionally biased region" description="Basic and acidic residues" evidence="7">
    <location>
        <begin position="1940"/>
        <end position="1981"/>
    </location>
</feature>
<evidence type="ECO:0000256" key="5">
    <source>
        <dbReference type="ARBA" id="ARBA00023212"/>
    </source>
</evidence>
<feature type="coiled-coil region" evidence="6">
    <location>
        <begin position="387"/>
        <end position="418"/>
    </location>
</feature>
<dbReference type="Proteomes" id="UP000440578">
    <property type="component" value="Unassembled WGS sequence"/>
</dbReference>
<feature type="compositionally biased region" description="Polar residues" evidence="7">
    <location>
        <begin position="1768"/>
        <end position="1780"/>
    </location>
</feature>
<feature type="region of interest" description="Disordered" evidence="7">
    <location>
        <begin position="583"/>
        <end position="613"/>
    </location>
</feature>
<proteinExistence type="predicted"/>
<feature type="compositionally biased region" description="Polar residues" evidence="7">
    <location>
        <begin position="2102"/>
        <end position="2125"/>
    </location>
</feature>
<feature type="region of interest" description="Disordered" evidence="7">
    <location>
        <begin position="2241"/>
        <end position="2270"/>
    </location>
</feature>
<keyword evidence="10" id="KW-1185">Reference proteome</keyword>
<gene>
    <name evidence="9" type="ORF">FJT64_004395</name>
</gene>
<dbReference type="PANTHER" id="PTHR44981:SF2">
    <property type="entry name" value="PERICENTRIN-LIKE PROTEIN, ISOFORM F"/>
    <property type="match status" value="1"/>
</dbReference>
<dbReference type="PANTHER" id="PTHR44981">
    <property type="entry name" value="PERICENTRIN-LIKE PROTEIN, ISOFORM F"/>
    <property type="match status" value="1"/>
</dbReference>
<dbReference type="Pfam" id="PF10495">
    <property type="entry name" value="PACT_coil_coil"/>
    <property type="match status" value="1"/>
</dbReference>
<feature type="compositionally biased region" description="Basic and acidic residues" evidence="7">
    <location>
        <begin position="597"/>
        <end position="613"/>
    </location>
</feature>
<feature type="region of interest" description="Disordered" evidence="7">
    <location>
        <begin position="1688"/>
        <end position="1811"/>
    </location>
</feature>
<feature type="compositionally biased region" description="Gly residues" evidence="7">
    <location>
        <begin position="224"/>
        <end position="240"/>
    </location>
</feature>
<feature type="compositionally biased region" description="Pro residues" evidence="7">
    <location>
        <begin position="1129"/>
        <end position="1141"/>
    </location>
</feature>
<reference evidence="9 10" key="1">
    <citation type="submission" date="2019-07" db="EMBL/GenBank/DDBJ databases">
        <title>Draft genome assembly of a fouling barnacle, Amphibalanus amphitrite (Darwin, 1854): The first reference genome for Thecostraca.</title>
        <authorList>
            <person name="Kim W."/>
        </authorList>
    </citation>
    <scope>NUCLEOTIDE SEQUENCE [LARGE SCALE GENOMIC DNA]</scope>
    <source>
        <strain evidence="9">SNU_AA5</strain>
        <tissue evidence="9">Soma without cirri and trophi</tissue>
    </source>
</reference>
<dbReference type="GO" id="GO:0060090">
    <property type="term" value="F:molecular adaptor activity"/>
    <property type="evidence" value="ECO:0007669"/>
    <property type="project" value="InterPro"/>
</dbReference>
<feature type="coiled-coil region" evidence="6">
    <location>
        <begin position="1620"/>
        <end position="1647"/>
    </location>
</feature>
<feature type="region of interest" description="Disordered" evidence="7">
    <location>
        <begin position="57"/>
        <end position="108"/>
    </location>
</feature>
<dbReference type="GO" id="GO:0007165">
    <property type="term" value="P:signal transduction"/>
    <property type="evidence" value="ECO:0007669"/>
    <property type="project" value="InterPro"/>
</dbReference>
<evidence type="ECO:0000313" key="9">
    <source>
        <dbReference type="EMBL" id="KAF0298282.1"/>
    </source>
</evidence>
<feature type="compositionally biased region" description="Low complexity" evidence="7">
    <location>
        <begin position="583"/>
        <end position="596"/>
    </location>
</feature>